<reference evidence="2" key="1">
    <citation type="journal article" date="2014" name="Proc. Natl. Acad. Sci. U.S.A.">
        <title>Extensive sampling of basidiomycete genomes demonstrates inadequacy of the white-rot/brown-rot paradigm for wood decay fungi.</title>
        <authorList>
            <person name="Riley R."/>
            <person name="Salamov A.A."/>
            <person name="Brown D.W."/>
            <person name="Nagy L.G."/>
            <person name="Floudas D."/>
            <person name="Held B.W."/>
            <person name="Levasseur A."/>
            <person name="Lombard V."/>
            <person name="Morin E."/>
            <person name="Otillar R."/>
            <person name="Lindquist E.A."/>
            <person name="Sun H."/>
            <person name="LaButti K.M."/>
            <person name="Schmutz J."/>
            <person name="Jabbour D."/>
            <person name="Luo H."/>
            <person name="Baker S.E."/>
            <person name="Pisabarro A.G."/>
            <person name="Walton J.D."/>
            <person name="Blanchette R.A."/>
            <person name="Henrissat B."/>
            <person name="Martin F."/>
            <person name="Cullen D."/>
            <person name="Hibbett D.S."/>
            <person name="Grigoriev I.V."/>
        </authorList>
    </citation>
    <scope>NUCLEOTIDE SEQUENCE [LARGE SCALE GENOMIC DNA]</scope>
    <source>
        <strain evidence="2">MUCL 33604</strain>
    </source>
</reference>
<evidence type="ECO:0000313" key="1">
    <source>
        <dbReference type="EMBL" id="KDQ53884.1"/>
    </source>
</evidence>
<sequence>MVMIIPSYTLSLTHTQALITRSSIPIDTSSLQGNINTEANIASKPPYILGSTFGFAKQASGSLLWFSSSPSWNFVYSSGPFIHLLPLLFEDKGNNNPANNVKITRFLSSDDGGRLLFRLAAVNEAHGKKFRPRCSGDTCCKIGDILVSPSRSRWLTTYRGQNLDNKRANAKDTTMLVLGLPLQQGDGHRRHFLASKVSAL</sequence>
<accession>A0A067PGF6</accession>
<dbReference type="Proteomes" id="UP000027265">
    <property type="component" value="Unassembled WGS sequence"/>
</dbReference>
<name>A0A067PGF6_9AGAM</name>
<dbReference type="AlphaFoldDB" id="A0A067PGF6"/>
<gene>
    <name evidence="1" type="ORF">JAAARDRAFT_415440</name>
</gene>
<organism evidence="1 2">
    <name type="scientific">Jaapia argillacea MUCL 33604</name>
    <dbReference type="NCBI Taxonomy" id="933084"/>
    <lineage>
        <taxon>Eukaryota</taxon>
        <taxon>Fungi</taxon>
        <taxon>Dikarya</taxon>
        <taxon>Basidiomycota</taxon>
        <taxon>Agaricomycotina</taxon>
        <taxon>Agaricomycetes</taxon>
        <taxon>Agaricomycetidae</taxon>
        <taxon>Jaapiales</taxon>
        <taxon>Jaapiaceae</taxon>
        <taxon>Jaapia</taxon>
    </lineage>
</organism>
<proteinExistence type="predicted"/>
<keyword evidence="2" id="KW-1185">Reference proteome</keyword>
<dbReference type="InParanoid" id="A0A067PGF6"/>
<protein>
    <submittedName>
        <fullName evidence="1">Uncharacterized protein</fullName>
    </submittedName>
</protein>
<dbReference type="EMBL" id="KL197731">
    <property type="protein sequence ID" value="KDQ53884.1"/>
    <property type="molecule type" value="Genomic_DNA"/>
</dbReference>
<evidence type="ECO:0000313" key="2">
    <source>
        <dbReference type="Proteomes" id="UP000027265"/>
    </source>
</evidence>
<dbReference type="HOGENOM" id="CLU_1366423_0_0_1"/>